<dbReference type="GO" id="GO:0004190">
    <property type="term" value="F:aspartic-type endopeptidase activity"/>
    <property type="evidence" value="ECO:0007669"/>
    <property type="project" value="UniProtKB-KW"/>
</dbReference>
<dbReference type="InterPro" id="IPR041373">
    <property type="entry name" value="RT_RNaseH"/>
</dbReference>
<evidence type="ECO:0000259" key="9">
    <source>
        <dbReference type="Pfam" id="PF17917"/>
    </source>
</evidence>
<dbReference type="AlphaFoldDB" id="A0A9W7CZ94"/>
<keyword evidence="4" id="KW-0540">Nuclease</keyword>
<proteinExistence type="predicted"/>
<dbReference type="GO" id="GO:0004519">
    <property type="term" value="F:endonuclease activity"/>
    <property type="evidence" value="ECO:0007669"/>
    <property type="project" value="UniProtKB-KW"/>
</dbReference>
<dbReference type="GO" id="GO:0003964">
    <property type="term" value="F:RNA-directed DNA polymerase activity"/>
    <property type="evidence" value="ECO:0007669"/>
    <property type="project" value="UniProtKB-KW"/>
</dbReference>
<evidence type="ECO:0000256" key="3">
    <source>
        <dbReference type="ARBA" id="ARBA00022695"/>
    </source>
</evidence>
<dbReference type="InterPro" id="IPR043502">
    <property type="entry name" value="DNA/RNA_pol_sf"/>
</dbReference>
<dbReference type="GO" id="GO:0006508">
    <property type="term" value="P:proteolysis"/>
    <property type="evidence" value="ECO:0007669"/>
    <property type="project" value="UniProtKB-KW"/>
</dbReference>
<dbReference type="EMBL" id="BSXT01001985">
    <property type="protein sequence ID" value="GMF46575.1"/>
    <property type="molecule type" value="Genomic_DNA"/>
</dbReference>
<dbReference type="InterPro" id="IPR051320">
    <property type="entry name" value="Viral_Replic_Matur_Polypro"/>
</dbReference>
<dbReference type="Pfam" id="PF17917">
    <property type="entry name" value="RT_RNaseH"/>
    <property type="match status" value="1"/>
</dbReference>
<evidence type="ECO:0000313" key="10">
    <source>
        <dbReference type="EMBL" id="GMF46575.1"/>
    </source>
</evidence>
<keyword evidence="6" id="KW-0255">Endonuclease</keyword>
<keyword evidence="11" id="KW-1185">Reference proteome</keyword>
<name>A0A9W7CZ94_9STRA</name>
<dbReference type="Gene3D" id="3.30.70.270">
    <property type="match status" value="2"/>
</dbReference>
<reference evidence="10" key="1">
    <citation type="submission" date="2023-04" db="EMBL/GenBank/DDBJ databases">
        <title>Phytophthora fragariaefolia NBRC 109709.</title>
        <authorList>
            <person name="Ichikawa N."/>
            <person name="Sato H."/>
            <person name="Tonouchi N."/>
        </authorList>
    </citation>
    <scope>NUCLEOTIDE SEQUENCE</scope>
    <source>
        <strain evidence="10">NBRC 109709</strain>
    </source>
</reference>
<evidence type="ECO:0000256" key="8">
    <source>
        <dbReference type="ARBA" id="ARBA00022918"/>
    </source>
</evidence>
<evidence type="ECO:0000256" key="7">
    <source>
        <dbReference type="ARBA" id="ARBA00022801"/>
    </source>
</evidence>
<sequence length="322" mass="36321">MTVACQEVYSILTEEGVITPTRVLVGRTNSGAHVQSTAQQMFAELFNKGLMLWIDELLRYEAADDGLLTLLRKVLTICAEQSHKPNPNKCSFYLREALWRGRVITGDGVRHDPARSTALSNLPQPAKGQGLKQFVCAFNWMRASLLAFNKLVNPLVKMMERVYDRAGGRKKTQVRAVKLCDVGWGDDESTCIERCKAALQHALMLAHPDPDKLLSVYCDASDEHWGAAITQIPRDHAARPLSEQEHQPLMMLSGSFSGTAKRWTIVEKEAYAIVETCRRADYLLHRPNGFALFTDHRNLRYIFDPHSVSKSVPKYTADKLHR</sequence>
<evidence type="ECO:0000256" key="2">
    <source>
        <dbReference type="ARBA" id="ARBA00022679"/>
    </source>
</evidence>
<keyword evidence="5" id="KW-0064">Aspartyl protease</keyword>
<keyword evidence="3" id="KW-0548">Nucleotidyltransferase</keyword>
<dbReference type="PANTHER" id="PTHR33064">
    <property type="entry name" value="POL PROTEIN"/>
    <property type="match status" value="1"/>
</dbReference>
<keyword evidence="2" id="KW-0808">Transferase</keyword>
<evidence type="ECO:0000256" key="6">
    <source>
        <dbReference type="ARBA" id="ARBA00022759"/>
    </source>
</evidence>
<keyword evidence="1" id="KW-0645">Protease</keyword>
<dbReference type="Proteomes" id="UP001165121">
    <property type="component" value="Unassembled WGS sequence"/>
</dbReference>
<dbReference type="PANTHER" id="PTHR33064:SF37">
    <property type="entry name" value="RIBONUCLEASE H"/>
    <property type="match status" value="1"/>
</dbReference>
<evidence type="ECO:0000256" key="5">
    <source>
        <dbReference type="ARBA" id="ARBA00022750"/>
    </source>
</evidence>
<evidence type="ECO:0000256" key="4">
    <source>
        <dbReference type="ARBA" id="ARBA00022722"/>
    </source>
</evidence>
<dbReference type="SUPFAM" id="SSF56672">
    <property type="entry name" value="DNA/RNA polymerases"/>
    <property type="match status" value="1"/>
</dbReference>
<keyword evidence="7" id="KW-0378">Hydrolase</keyword>
<comment type="caution">
    <text evidence="10">The sequence shown here is derived from an EMBL/GenBank/DDBJ whole genome shotgun (WGS) entry which is preliminary data.</text>
</comment>
<dbReference type="InterPro" id="IPR043128">
    <property type="entry name" value="Rev_trsase/Diguanyl_cyclase"/>
</dbReference>
<dbReference type="OrthoDB" id="121379at2759"/>
<evidence type="ECO:0000256" key="1">
    <source>
        <dbReference type="ARBA" id="ARBA00022670"/>
    </source>
</evidence>
<keyword evidence="8" id="KW-0695">RNA-directed DNA polymerase</keyword>
<gene>
    <name evidence="10" type="ORF">Pfra01_001719400</name>
</gene>
<protein>
    <submittedName>
        <fullName evidence="10">Unnamed protein product</fullName>
    </submittedName>
</protein>
<accession>A0A9W7CZ94</accession>
<organism evidence="10 11">
    <name type="scientific">Phytophthora fragariaefolia</name>
    <dbReference type="NCBI Taxonomy" id="1490495"/>
    <lineage>
        <taxon>Eukaryota</taxon>
        <taxon>Sar</taxon>
        <taxon>Stramenopiles</taxon>
        <taxon>Oomycota</taxon>
        <taxon>Peronosporomycetes</taxon>
        <taxon>Peronosporales</taxon>
        <taxon>Peronosporaceae</taxon>
        <taxon>Phytophthora</taxon>
    </lineage>
</organism>
<evidence type="ECO:0000313" key="11">
    <source>
        <dbReference type="Proteomes" id="UP001165121"/>
    </source>
</evidence>
<feature type="domain" description="Reverse transcriptase RNase H-like" evidence="9">
    <location>
        <begin position="209"/>
        <end position="311"/>
    </location>
</feature>